<dbReference type="VEuPathDB" id="FungiDB:CH63R_09829"/>
<name>A0A1B7Y112_COLHI</name>
<dbReference type="AlphaFoldDB" id="A0A1B7Y112"/>
<dbReference type="PANTHER" id="PTHR33112">
    <property type="entry name" value="DOMAIN PROTEIN, PUTATIVE-RELATED"/>
    <property type="match status" value="1"/>
</dbReference>
<dbReference type="InterPro" id="IPR010730">
    <property type="entry name" value="HET"/>
</dbReference>
<keyword evidence="3" id="KW-1185">Reference proteome</keyword>
<evidence type="ECO:0000313" key="2">
    <source>
        <dbReference type="EMBL" id="OBR05709.1"/>
    </source>
</evidence>
<dbReference type="Proteomes" id="UP000092177">
    <property type="component" value="Unassembled WGS sequence"/>
</dbReference>
<evidence type="ECO:0000259" key="1">
    <source>
        <dbReference type="Pfam" id="PF06985"/>
    </source>
</evidence>
<dbReference type="PANTHER" id="PTHR33112:SF9">
    <property type="entry name" value="HETEROKARYON INCOMPATIBILITY DOMAIN-CONTAINING PROTEIN"/>
    <property type="match status" value="1"/>
</dbReference>
<organism evidence="2 3">
    <name type="scientific">Colletotrichum higginsianum (strain IMI 349063)</name>
    <name type="common">Crucifer anthracnose fungus</name>
    <dbReference type="NCBI Taxonomy" id="759273"/>
    <lineage>
        <taxon>Eukaryota</taxon>
        <taxon>Fungi</taxon>
        <taxon>Dikarya</taxon>
        <taxon>Ascomycota</taxon>
        <taxon>Pezizomycotina</taxon>
        <taxon>Sordariomycetes</taxon>
        <taxon>Hypocreomycetidae</taxon>
        <taxon>Glomerellales</taxon>
        <taxon>Glomerellaceae</taxon>
        <taxon>Colletotrichum</taxon>
        <taxon>Colletotrichum destructivum species complex</taxon>
    </lineage>
</organism>
<evidence type="ECO:0000313" key="3">
    <source>
        <dbReference type="Proteomes" id="UP000092177"/>
    </source>
</evidence>
<accession>A0A1B7Y112</accession>
<dbReference type="OrthoDB" id="3789824at2759"/>
<reference evidence="3" key="1">
    <citation type="journal article" date="2017" name="BMC Genomics">
        <title>Gapless genome assembly of Colletotrichum higginsianum reveals chromosome structure and association of transposable elements with secondary metabolite gene clusters.</title>
        <authorList>
            <person name="Dallery J.-F."/>
            <person name="Lapalu N."/>
            <person name="Zampounis A."/>
            <person name="Pigne S."/>
            <person name="Luyten I."/>
            <person name="Amselem J."/>
            <person name="Wittenberg A.H.J."/>
            <person name="Zhou S."/>
            <person name="de Queiroz M.V."/>
            <person name="Robin G.P."/>
            <person name="Auger A."/>
            <person name="Hainaut M."/>
            <person name="Henrissat B."/>
            <person name="Kim K.-T."/>
            <person name="Lee Y.-H."/>
            <person name="Lespinet O."/>
            <person name="Schwartz D.C."/>
            <person name="Thon M.R."/>
            <person name="O'Connell R.J."/>
        </authorList>
    </citation>
    <scope>NUCLEOTIDE SEQUENCE [LARGE SCALE GENOMIC DNA]</scope>
    <source>
        <strain evidence="3">IMI 349063</strain>
    </source>
</reference>
<comment type="caution">
    <text evidence="2">The sequence shown here is derived from an EMBL/GenBank/DDBJ whole genome shotgun (WGS) entry which is preliminary data.</text>
</comment>
<protein>
    <submittedName>
        <fullName evidence="2">Heterokaryon incompatibility protein</fullName>
    </submittedName>
</protein>
<proteinExistence type="predicted"/>
<dbReference type="EMBL" id="LTAN01000007">
    <property type="protein sequence ID" value="OBR05709.1"/>
    <property type="molecule type" value="Genomic_DNA"/>
</dbReference>
<feature type="domain" description="Heterokaryon incompatibility" evidence="1">
    <location>
        <begin position="174"/>
        <end position="332"/>
    </location>
</feature>
<gene>
    <name evidence="2" type="ORF">CH63R_09829</name>
</gene>
<dbReference type="KEGG" id="chig:CH63R_09829"/>
<dbReference type="Pfam" id="PF06985">
    <property type="entry name" value="HET"/>
    <property type="match status" value="1"/>
</dbReference>
<sequence length="677" mass="77012">MVTASPDDYCSACHDFDPQGPLHERDAVLRDTFGIHRVALENRTPAELRRRRDDCYRCAVLLAAAYKLASDWDKMTIWLEDHQNPKISLTGKDACSFELYTTEADSPVKHLHPLLEVPASPRSEATMDFMARQVKDCHDNHDKCKINHEFMPKRLIRLTEKGGHIIHPDEPVPYIALSYCWGGDKNIRTLRANITAHMDSINLGHLPRCFRDVAVIAPRLGINHLWVDSLCIIQDDHADWEDQFPRMSWVYKNASVVVAAAAIGNCQESFLGDGEDDERMRRPESFVISDAHPSQPAAVRARAVPTIGLHEDLQSFYSARDPLDCRGWPLQERLLATRILVYSRTELQWSCQTLQACEGGHTSSPNHPFTPLITIDTAEKAFSLWHSQVMEFSKRRLTFETDKLPAISAVAGHVADVTGSRYIAGLWRDNLIRDMCWERHMFESLKWEATRHWRAPSFSWASVAGNVFYNDNSIAAKGFYLSQVVDAGATRQSSPVFGQVVDAWVDMEAPLIEATLETHPPYDGSDLFDYNNPGAMFPHGHPETLFLAKVGGWQIPFRGDTHLAPGPIRPTPREPAHGLGNTAYRVRDLDSVELSPPVTVWVMIVGYWWEYTNKYPNGQRWLTSIVLGRSERQPGAYERLGYKNQPWPPWEKIPQEDFDRINAHVHNEGEKQHFRIV</sequence>
<dbReference type="GeneID" id="28868910"/>
<dbReference type="RefSeq" id="XP_018154227.1">
    <property type="nucleotide sequence ID" value="XM_018304803.1"/>
</dbReference>